<evidence type="ECO:0000256" key="3">
    <source>
        <dbReference type="ARBA" id="ARBA00022801"/>
    </source>
</evidence>
<name>A0A4S2BKJ2_9LACO</name>
<dbReference type="InterPro" id="IPR017867">
    <property type="entry name" value="Tyr_phospatase_low_mol_wt"/>
</dbReference>
<dbReference type="SMART" id="SM00226">
    <property type="entry name" value="LMWPc"/>
    <property type="match status" value="1"/>
</dbReference>
<evidence type="ECO:0000256" key="4">
    <source>
        <dbReference type="ARBA" id="ARBA00022912"/>
    </source>
</evidence>
<dbReference type="Pfam" id="PF01451">
    <property type="entry name" value="LMWPc"/>
    <property type="match status" value="1"/>
</dbReference>
<evidence type="ECO:0000313" key="9">
    <source>
        <dbReference type="Proteomes" id="UP000309117"/>
    </source>
</evidence>
<sequence>MKKILFVCHGNICRSPMAEYIMKNLLAKSGRKDVLVESAAATEDAVGSPMDPRTTRVLEKNNVPYVQRHARKMTKDDYQNYDYLICMDEENFMDMNRITGGDPDRKEYKLMQFANKNSDVEDPWYTNDFDGLQSIARKNLAERY</sequence>
<dbReference type="PRINTS" id="PR00719">
    <property type="entry name" value="LMWPTPASE"/>
</dbReference>
<evidence type="ECO:0000256" key="6">
    <source>
        <dbReference type="PIRSR" id="PIRSR617867-1"/>
    </source>
</evidence>
<organism evidence="8 9">
    <name type="scientific">Lactobacillus intestinalis</name>
    <dbReference type="NCBI Taxonomy" id="151781"/>
    <lineage>
        <taxon>Bacteria</taxon>
        <taxon>Bacillati</taxon>
        <taxon>Bacillota</taxon>
        <taxon>Bacilli</taxon>
        <taxon>Lactobacillales</taxon>
        <taxon>Lactobacillaceae</taxon>
        <taxon>Lactobacillus</taxon>
    </lineage>
</organism>
<dbReference type="CDD" id="cd16343">
    <property type="entry name" value="LMWPTP"/>
    <property type="match status" value="1"/>
</dbReference>
<comment type="caution">
    <text evidence="8">The sequence shown here is derived from an EMBL/GenBank/DDBJ whole genome shotgun (WGS) entry which is preliminary data.</text>
</comment>
<dbReference type="EMBL" id="SRYV01000009">
    <property type="protein sequence ID" value="TGY15338.1"/>
    <property type="molecule type" value="Genomic_DNA"/>
</dbReference>
<dbReference type="Gene3D" id="3.40.50.2300">
    <property type="match status" value="1"/>
</dbReference>
<dbReference type="InterPro" id="IPR036196">
    <property type="entry name" value="Ptyr_pPase_sf"/>
</dbReference>
<dbReference type="GO" id="GO:0004725">
    <property type="term" value="F:protein tyrosine phosphatase activity"/>
    <property type="evidence" value="ECO:0007669"/>
    <property type="project" value="UniProtKB-EC"/>
</dbReference>
<comment type="similarity">
    <text evidence="1">Belongs to the low molecular weight phosphotyrosine protein phosphatase family.</text>
</comment>
<dbReference type="RefSeq" id="WP_135960534.1">
    <property type="nucleotide sequence ID" value="NZ_CAJSYX010000001.1"/>
</dbReference>
<dbReference type="SUPFAM" id="SSF52788">
    <property type="entry name" value="Phosphotyrosine protein phosphatases I"/>
    <property type="match status" value="1"/>
</dbReference>
<feature type="active site" description="Nucleophile" evidence="6">
    <location>
        <position position="8"/>
    </location>
</feature>
<dbReference type="EC" id="3.1.3.48" evidence="2"/>
<evidence type="ECO:0000259" key="7">
    <source>
        <dbReference type="SMART" id="SM00226"/>
    </source>
</evidence>
<protein>
    <recommendedName>
        <fullName evidence="2">protein-tyrosine-phosphatase</fullName>
        <ecNumber evidence="2">3.1.3.48</ecNumber>
    </recommendedName>
</protein>
<feature type="active site" evidence="6">
    <location>
        <position position="14"/>
    </location>
</feature>
<keyword evidence="4" id="KW-0904">Protein phosphatase</keyword>
<keyword evidence="3" id="KW-0378">Hydrolase</keyword>
<feature type="domain" description="Phosphotyrosine protein phosphatase I" evidence="7">
    <location>
        <begin position="2"/>
        <end position="143"/>
    </location>
</feature>
<dbReference type="Proteomes" id="UP000309117">
    <property type="component" value="Unassembled WGS sequence"/>
</dbReference>
<dbReference type="PANTHER" id="PTHR11717:SF7">
    <property type="entry name" value="LOW MOLECULAR WEIGHT PHOSPHOTYROSINE PROTEIN PHOSPHATASE"/>
    <property type="match status" value="1"/>
</dbReference>
<evidence type="ECO:0000256" key="2">
    <source>
        <dbReference type="ARBA" id="ARBA00013064"/>
    </source>
</evidence>
<proteinExistence type="inferred from homology"/>
<accession>A0A4S2BKJ2</accession>
<gene>
    <name evidence="8" type="ORF">E5351_05900</name>
</gene>
<dbReference type="PANTHER" id="PTHR11717">
    <property type="entry name" value="LOW MOLECULAR WEIGHT PROTEIN TYROSINE PHOSPHATASE"/>
    <property type="match status" value="1"/>
</dbReference>
<feature type="active site" description="Proton donor" evidence="6">
    <location>
        <position position="122"/>
    </location>
</feature>
<dbReference type="AlphaFoldDB" id="A0A4S2BKJ2"/>
<dbReference type="InterPro" id="IPR050438">
    <property type="entry name" value="LMW_PTPase"/>
</dbReference>
<dbReference type="InterPro" id="IPR023485">
    <property type="entry name" value="Ptyr_pPase"/>
</dbReference>
<reference evidence="8 9" key="1">
    <citation type="submission" date="2019-04" db="EMBL/GenBank/DDBJ databases">
        <title>Microbes associate with the intestines of laboratory mice.</title>
        <authorList>
            <person name="Navarre W."/>
            <person name="Wong E."/>
            <person name="Huang K."/>
            <person name="Tropini C."/>
            <person name="Ng K."/>
            <person name="Yu B."/>
        </authorList>
    </citation>
    <scope>NUCLEOTIDE SEQUENCE [LARGE SCALE GENOMIC DNA]</scope>
    <source>
        <strain evidence="8 9">NM61_E11</strain>
    </source>
</reference>
<comment type="catalytic activity">
    <reaction evidence="5">
        <text>O-phospho-L-tyrosyl-[protein] + H2O = L-tyrosyl-[protein] + phosphate</text>
        <dbReference type="Rhea" id="RHEA:10684"/>
        <dbReference type="Rhea" id="RHEA-COMP:10136"/>
        <dbReference type="Rhea" id="RHEA-COMP:20101"/>
        <dbReference type="ChEBI" id="CHEBI:15377"/>
        <dbReference type="ChEBI" id="CHEBI:43474"/>
        <dbReference type="ChEBI" id="CHEBI:46858"/>
        <dbReference type="ChEBI" id="CHEBI:61978"/>
        <dbReference type="EC" id="3.1.3.48"/>
    </reaction>
</comment>
<evidence type="ECO:0000256" key="5">
    <source>
        <dbReference type="ARBA" id="ARBA00051722"/>
    </source>
</evidence>
<evidence type="ECO:0000313" key="8">
    <source>
        <dbReference type="EMBL" id="TGY15338.1"/>
    </source>
</evidence>
<evidence type="ECO:0000256" key="1">
    <source>
        <dbReference type="ARBA" id="ARBA00011063"/>
    </source>
</evidence>